<dbReference type="EMBL" id="MHOI01000034">
    <property type="protein sequence ID" value="OGZ60882.1"/>
    <property type="molecule type" value="Genomic_DNA"/>
</dbReference>
<protein>
    <submittedName>
        <fullName evidence="1">Uncharacterized protein</fullName>
    </submittedName>
</protein>
<accession>A0A1G2HEH0</accession>
<sequence>MRVRDLLFYKGLDKKQLPFRLHSKQVQVRYFTYIKDILLNNTLLAEVPCTELAEVLTKIAN</sequence>
<dbReference type="Proteomes" id="UP000179153">
    <property type="component" value="Unassembled WGS sequence"/>
</dbReference>
<proteinExistence type="predicted"/>
<dbReference type="AlphaFoldDB" id="A0A1G2HEH0"/>
<name>A0A1G2HEH0_9BACT</name>
<organism evidence="1 2">
    <name type="scientific">Candidatus Spechtbacteria bacterium RIFCSPLOWO2_01_FULL_46_10</name>
    <dbReference type="NCBI Taxonomy" id="1802163"/>
    <lineage>
        <taxon>Bacteria</taxon>
        <taxon>Candidatus Spechtiibacteriota</taxon>
    </lineage>
</organism>
<reference evidence="1 2" key="1">
    <citation type="journal article" date="2016" name="Nat. Commun.">
        <title>Thousands of microbial genomes shed light on interconnected biogeochemical processes in an aquifer system.</title>
        <authorList>
            <person name="Anantharaman K."/>
            <person name="Brown C.T."/>
            <person name="Hug L.A."/>
            <person name="Sharon I."/>
            <person name="Castelle C.J."/>
            <person name="Probst A.J."/>
            <person name="Thomas B.C."/>
            <person name="Singh A."/>
            <person name="Wilkins M.J."/>
            <person name="Karaoz U."/>
            <person name="Brodie E.L."/>
            <person name="Williams K.H."/>
            <person name="Hubbard S.S."/>
            <person name="Banfield J.F."/>
        </authorList>
    </citation>
    <scope>NUCLEOTIDE SEQUENCE [LARGE SCALE GENOMIC DNA]</scope>
</reference>
<comment type="caution">
    <text evidence="1">The sequence shown here is derived from an EMBL/GenBank/DDBJ whole genome shotgun (WGS) entry which is preliminary data.</text>
</comment>
<gene>
    <name evidence="1" type="ORF">A2932_00790</name>
</gene>
<evidence type="ECO:0000313" key="2">
    <source>
        <dbReference type="Proteomes" id="UP000179153"/>
    </source>
</evidence>
<evidence type="ECO:0000313" key="1">
    <source>
        <dbReference type="EMBL" id="OGZ60882.1"/>
    </source>
</evidence>